<dbReference type="STRING" id="1121439.dsat_1206"/>
<keyword evidence="3" id="KW-1185">Reference proteome</keyword>
<dbReference type="PANTHER" id="PTHR47473:SF1">
    <property type="entry name" value="METHYLTRANSFERASE DOMAIN-CONTAINING PROTEIN"/>
    <property type="match status" value="1"/>
</dbReference>
<dbReference type="CDD" id="cd02440">
    <property type="entry name" value="AdoMet_MTases"/>
    <property type="match status" value="1"/>
</dbReference>
<evidence type="ECO:0000313" key="2">
    <source>
        <dbReference type="EMBL" id="EPR31079.1"/>
    </source>
</evidence>
<evidence type="ECO:0000313" key="3">
    <source>
        <dbReference type="Proteomes" id="UP000014975"/>
    </source>
</evidence>
<proteinExistence type="predicted"/>
<name>S7UAW6_9BACT</name>
<sequence length="215" mass="24006">MRDAAFATHEKLNRYYAVHARIYDATRWTFLLGRNEILDVAARELSAIHEPRILEAGCGTGRNLQTLGRRMPRASLTGVDVCAPMLARASKRLGGLGLCRAGVTAKLARRPYDAPLEPGSHDLVLFSYALSMFNPGFEQALDAAYADLRPGGLLAVVDFHDTALDGFRAWMRANHVRMEGHLLPELEARFAPRRVSVRPAWFGVWRYALFVGEKK</sequence>
<dbReference type="AlphaFoldDB" id="S7UAW6"/>
<feature type="domain" description="Methyltransferase" evidence="1">
    <location>
        <begin position="53"/>
        <end position="152"/>
    </location>
</feature>
<dbReference type="Proteomes" id="UP000014975">
    <property type="component" value="Unassembled WGS sequence"/>
</dbReference>
<organism evidence="2 3">
    <name type="scientific">Alkalidesulfovibrio alkalitolerans DSM 16529</name>
    <dbReference type="NCBI Taxonomy" id="1121439"/>
    <lineage>
        <taxon>Bacteria</taxon>
        <taxon>Pseudomonadati</taxon>
        <taxon>Thermodesulfobacteriota</taxon>
        <taxon>Desulfovibrionia</taxon>
        <taxon>Desulfovibrionales</taxon>
        <taxon>Desulfovibrionaceae</taxon>
        <taxon>Alkalidesulfovibrio</taxon>
    </lineage>
</organism>
<accession>S7UAW6</accession>
<dbReference type="InterPro" id="IPR029063">
    <property type="entry name" value="SAM-dependent_MTases_sf"/>
</dbReference>
<dbReference type="eggNOG" id="COG2226">
    <property type="taxonomic scope" value="Bacteria"/>
</dbReference>
<dbReference type="Gene3D" id="3.40.50.150">
    <property type="entry name" value="Vaccinia Virus protein VP39"/>
    <property type="match status" value="1"/>
</dbReference>
<protein>
    <submittedName>
        <fullName evidence="2">Methyltransferase type 11</fullName>
    </submittedName>
</protein>
<dbReference type="Pfam" id="PF13649">
    <property type="entry name" value="Methyltransf_25"/>
    <property type="match status" value="1"/>
</dbReference>
<gene>
    <name evidence="2" type="ORF">dsat_1206</name>
</gene>
<dbReference type="PANTHER" id="PTHR47473">
    <property type="entry name" value="BTA1P"/>
    <property type="match status" value="1"/>
</dbReference>
<dbReference type="InterPro" id="IPR041698">
    <property type="entry name" value="Methyltransf_25"/>
</dbReference>
<keyword evidence="2" id="KW-0489">Methyltransferase</keyword>
<dbReference type="OrthoDB" id="5298787at2"/>
<comment type="caution">
    <text evidence="2">The sequence shown here is derived from an EMBL/GenBank/DDBJ whole genome shotgun (WGS) entry which is preliminary data.</text>
</comment>
<dbReference type="GO" id="GO:0008168">
    <property type="term" value="F:methyltransferase activity"/>
    <property type="evidence" value="ECO:0007669"/>
    <property type="project" value="UniProtKB-KW"/>
</dbReference>
<dbReference type="RefSeq" id="WP_020887903.1">
    <property type="nucleotide sequence ID" value="NZ_ATHI01000030.1"/>
</dbReference>
<dbReference type="EMBL" id="ATHI01000030">
    <property type="protein sequence ID" value="EPR31079.1"/>
    <property type="molecule type" value="Genomic_DNA"/>
</dbReference>
<reference evidence="2 3" key="1">
    <citation type="journal article" date="2013" name="Genome Announc.">
        <title>Draft genome sequences for three mercury-methylating, sulfate-reducing bacteria.</title>
        <authorList>
            <person name="Brown S.D."/>
            <person name="Hurt R.A.Jr."/>
            <person name="Gilmour C.C."/>
            <person name="Elias D.A."/>
        </authorList>
    </citation>
    <scope>NUCLEOTIDE SEQUENCE [LARGE SCALE GENOMIC DNA]</scope>
    <source>
        <strain evidence="2 3">DSM 16529</strain>
    </source>
</reference>
<dbReference type="PATRIC" id="fig|1121439.3.peg.2590"/>
<dbReference type="SUPFAM" id="SSF53335">
    <property type="entry name" value="S-adenosyl-L-methionine-dependent methyltransferases"/>
    <property type="match status" value="1"/>
</dbReference>
<dbReference type="GO" id="GO:0032259">
    <property type="term" value="P:methylation"/>
    <property type="evidence" value="ECO:0007669"/>
    <property type="project" value="UniProtKB-KW"/>
</dbReference>
<keyword evidence="2" id="KW-0808">Transferase</keyword>
<evidence type="ECO:0000259" key="1">
    <source>
        <dbReference type="Pfam" id="PF13649"/>
    </source>
</evidence>